<dbReference type="Pfam" id="PF00083">
    <property type="entry name" value="Sugar_tr"/>
    <property type="match status" value="1"/>
</dbReference>
<dbReference type="AlphaFoldDB" id="A0AA88H4K7"/>
<dbReference type="PROSITE" id="PS50850">
    <property type="entry name" value="MFS"/>
    <property type="match status" value="1"/>
</dbReference>
<proteinExistence type="predicted"/>
<feature type="domain" description="Major facilitator superfamily (MFS) profile" evidence="6">
    <location>
        <begin position="1"/>
        <end position="54"/>
    </location>
</feature>
<dbReference type="GO" id="GO:0022857">
    <property type="term" value="F:transmembrane transporter activity"/>
    <property type="evidence" value="ECO:0007669"/>
    <property type="project" value="InterPro"/>
</dbReference>
<evidence type="ECO:0000256" key="1">
    <source>
        <dbReference type="ARBA" id="ARBA00004141"/>
    </source>
</evidence>
<sequence>TSEIATPELRGAVSGLHSVALALGVLVCYVIGEFVDWRVLTLCQLVFPIAYLSM</sequence>
<evidence type="ECO:0000259" key="6">
    <source>
        <dbReference type="PROSITE" id="PS50850"/>
    </source>
</evidence>
<name>A0AA88H4K7_ARTSF</name>
<dbReference type="InterPro" id="IPR020846">
    <property type="entry name" value="MFS_dom"/>
</dbReference>
<evidence type="ECO:0000313" key="8">
    <source>
        <dbReference type="Proteomes" id="UP001187531"/>
    </source>
</evidence>
<reference evidence="7" key="1">
    <citation type="submission" date="2023-07" db="EMBL/GenBank/DDBJ databases">
        <title>Chromosome-level genome assembly of Artemia franciscana.</title>
        <authorList>
            <person name="Jo E."/>
        </authorList>
    </citation>
    <scope>NUCLEOTIDE SEQUENCE</scope>
    <source>
        <tissue evidence="7">Whole body</tissue>
    </source>
</reference>
<dbReference type="PANTHER" id="PTHR48021">
    <property type="match status" value="1"/>
</dbReference>
<dbReference type="InterPro" id="IPR050549">
    <property type="entry name" value="MFS_Trehalose_Transporter"/>
</dbReference>
<dbReference type="InterPro" id="IPR036259">
    <property type="entry name" value="MFS_trans_sf"/>
</dbReference>
<feature type="non-terminal residue" evidence="7">
    <location>
        <position position="1"/>
    </location>
</feature>
<gene>
    <name evidence="7" type="ORF">QYM36_019970</name>
</gene>
<keyword evidence="3 5" id="KW-1133">Transmembrane helix</keyword>
<protein>
    <recommendedName>
        <fullName evidence="6">Major facilitator superfamily (MFS) profile domain-containing protein</fullName>
    </recommendedName>
</protein>
<dbReference type="Proteomes" id="UP001187531">
    <property type="component" value="Unassembled WGS sequence"/>
</dbReference>
<keyword evidence="4 5" id="KW-0472">Membrane</keyword>
<comment type="subcellular location">
    <subcellularLocation>
        <location evidence="1">Membrane</location>
        <topology evidence="1">Multi-pass membrane protein</topology>
    </subcellularLocation>
</comment>
<evidence type="ECO:0000256" key="4">
    <source>
        <dbReference type="ARBA" id="ARBA00023136"/>
    </source>
</evidence>
<evidence type="ECO:0000313" key="7">
    <source>
        <dbReference type="EMBL" id="KAK2701373.1"/>
    </source>
</evidence>
<dbReference type="PANTHER" id="PTHR48021:SF1">
    <property type="entry name" value="GH07001P-RELATED"/>
    <property type="match status" value="1"/>
</dbReference>
<dbReference type="EMBL" id="JAVRJZ010005272">
    <property type="protein sequence ID" value="KAK2701373.1"/>
    <property type="molecule type" value="Genomic_DNA"/>
</dbReference>
<evidence type="ECO:0000256" key="3">
    <source>
        <dbReference type="ARBA" id="ARBA00022989"/>
    </source>
</evidence>
<keyword evidence="2 5" id="KW-0812">Transmembrane</keyword>
<evidence type="ECO:0000256" key="5">
    <source>
        <dbReference type="SAM" id="Phobius"/>
    </source>
</evidence>
<dbReference type="InterPro" id="IPR005828">
    <property type="entry name" value="MFS_sugar_transport-like"/>
</dbReference>
<organism evidence="7 8">
    <name type="scientific">Artemia franciscana</name>
    <name type="common">Brine shrimp</name>
    <name type="synonym">Artemia sanfranciscana</name>
    <dbReference type="NCBI Taxonomy" id="6661"/>
    <lineage>
        <taxon>Eukaryota</taxon>
        <taxon>Metazoa</taxon>
        <taxon>Ecdysozoa</taxon>
        <taxon>Arthropoda</taxon>
        <taxon>Crustacea</taxon>
        <taxon>Branchiopoda</taxon>
        <taxon>Anostraca</taxon>
        <taxon>Artemiidae</taxon>
        <taxon>Artemia</taxon>
    </lineage>
</organism>
<accession>A0AA88H4K7</accession>
<keyword evidence="8" id="KW-1185">Reference proteome</keyword>
<dbReference type="GO" id="GO:0016020">
    <property type="term" value="C:membrane"/>
    <property type="evidence" value="ECO:0007669"/>
    <property type="project" value="UniProtKB-SubCell"/>
</dbReference>
<comment type="caution">
    <text evidence="7">The sequence shown here is derived from an EMBL/GenBank/DDBJ whole genome shotgun (WGS) entry which is preliminary data.</text>
</comment>
<dbReference type="Gene3D" id="1.20.1250.20">
    <property type="entry name" value="MFS general substrate transporter like domains"/>
    <property type="match status" value="1"/>
</dbReference>
<feature type="transmembrane region" description="Helical" evidence="5">
    <location>
        <begin position="12"/>
        <end position="32"/>
    </location>
</feature>
<evidence type="ECO:0000256" key="2">
    <source>
        <dbReference type="ARBA" id="ARBA00022692"/>
    </source>
</evidence>